<keyword evidence="2 5" id="KW-0378">Hydrolase</keyword>
<dbReference type="InterPro" id="IPR010174">
    <property type="entry name" value="Succinyl-DAP_deSuclase_DapE"/>
</dbReference>
<dbReference type="Pfam" id="PF07687">
    <property type="entry name" value="M20_dimer"/>
    <property type="match status" value="1"/>
</dbReference>
<evidence type="ECO:0000256" key="1">
    <source>
        <dbReference type="ARBA" id="ARBA00022723"/>
    </source>
</evidence>
<dbReference type="Gene3D" id="3.30.70.360">
    <property type="match status" value="1"/>
</dbReference>
<dbReference type="EMBL" id="JXYS01000001">
    <property type="protein sequence ID" value="KJF19014.1"/>
    <property type="molecule type" value="Genomic_DNA"/>
</dbReference>
<evidence type="ECO:0000313" key="6">
    <source>
        <dbReference type="Proteomes" id="UP000032360"/>
    </source>
</evidence>
<dbReference type="GO" id="GO:0006526">
    <property type="term" value="P:L-arginine biosynthetic process"/>
    <property type="evidence" value="ECO:0007669"/>
    <property type="project" value="TreeGrafter"/>
</dbReference>
<evidence type="ECO:0000313" key="5">
    <source>
        <dbReference type="EMBL" id="KJF19014.1"/>
    </source>
</evidence>
<dbReference type="InterPro" id="IPR011650">
    <property type="entry name" value="Peptidase_M20_dimer"/>
</dbReference>
<dbReference type="SUPFAM" id="SSF55031">
    <property type="entry name" value="Bacterial exopeptidase dimerisation domain"/>
    <property type="match status" value="1"/>
</dbReference>
<keyword evidence="1" id="KW-0479">Metal-binding</keyword>
<protein>
    <recommendedName>
        <fullName evidence="3">Succinyl-diaminopimelate desuccinylase</fullName>
        <ecNumber evidence="3">3.5.1.18</ecNumber>
    </recommendedName>
</protein>
<name>A0A0D8HME1_9ACTN</name>
<dbReference type="InterPro" id="IPR050072">
    <property type="entry name" value="Peptidase_M20A"/>
</dbReference>
<dbReference type="AlphaFoldDB" id="A0A0D8HME1"/>
<dbReference type="GO" id="GO:0009089">
    <property type="term" value="P:lysine biosynthetic process via diaminopimelate"/>
    <property type="evidence" value="ECO:0007669"/>
    <property type="project" value="UniProtKB-UniRule"/>
</dbReference>
<evidence type="ECO:0000256" key="2">
    <source>
        <dbReference type="ARBA" id="ARBA00022801"/>
    </source>
</evidence>
<dbReference type="OrthoDB" id="7055905at2"/>
<comment type="caution">
    <text evidence="5">The sequence shown here is derived from an EMBL/GenBank/DDBJ whole genome shotgun (WGS) entry which is preliminary data.</text>
</comment>
<dbReference type="EC" id="3.5.1.18" evidence="3"/>
<sequence>MESRDLLDLAYELVCIDSLSRNEREIADFIEGRLRVSDFYDLVRIGNNIVATPSGYMDDQGIIIAGHIDTVPPSPNLKPKIVADSLCGLGAVDMKGGIAVMMKLLLSQIGGKYVRYVFYASEEISRSFSGLLEIEAFNRGLLRASGAVLMEPTGGYIEAGCQGTAKFKVTIAGERAHSARPWMGVNAIHRSYALLGALDSNVSKAVSIDSCDFKESLLATSINGGIAGNVVPDRVEIGVNYRFAPAGNDSQSLLEIEEFLTSKISSDYGDKVELVDWAPSAPPNLGNSLISSLSDVAGGKVRAKLGWTDVAFFWERQVSACNFGPGDPTLAHTDQEIVSIQELDFCYLTLSQVIGSQVIGLRSEK</sequence>
<organism evidence="5 6">
    <name type="scientific">Acidithrix ferrooxidans</name>
    <dbReference type="NCBI Taxonomy" id="1280514"/>
    <lineage>
        <taxon>Bacteria</taxon>
        <taxon>Bacillati</taxon>
        <taxon>Actinomycetota</taxon>
        <taxon>Acidimicrobiia</taxon>
        <taxon>Acidimicrobiales</taxon>
        <taxon>Acidimicrobiaceae</taxon>
        <taxon>Acidithrix</taxon>
    </lineage>
</organism>
<dbReference type="Pfam" id="PF01546">
    <property type="entry name" value="Peptidase_M20"/>
    <property type="match status" value="1"/>
</dbReference>
<keyword evidence="6" id="KW-1185">Reference proteome</keyword>
<reference evidence="5 6" key="1">
    <citation type="submission" date="2015-01" db="EMBL/GenBank/DDBJ databases">
        <title>Draft genome of the acidophilic iron oxidizer Acidithrix ferrooxidans strain Py-F3.</title>
        <authorList>
            <person name="Poehlein A."/>
            <person name="Eisen S."/>
            <person name="Schloemann M."/>
            <person name="Johnson B.D."/>
            <person name="Daniel R."/>
            <person name="Muehling M."/>
        </authorList>
    </citation>
    <scope>NUCLEOTIDE SEQUENCE [LARGE SCALE GENOMIC DNA]</scope>
    <source>
        <strain evidence="5 6">Py-F3</strain>
    </source>
</reference>
<dbReference type="InterPro" id="IPR036264">
    <property type="entry name" value="Bact_exopeptidase_dim_dom"/>
</dbReference>
<proteinExistence type="predicted"/>
<dbReference type="STRING" id="1280514.AXFE_00510"/>
<evidence type="ECO:0000256" key="3">
    <source>
        <dbReference type="NCBIfam" id="TIGR01900"/>
    </source>
</evidence>
<dbReference type="Gene3D" id="3.40.630.10">
    <property type="entry name" value="Zn peptidases"/>
    <property type="match status" value="1"/>
</dbReference>
<evidence type="ECO:0000259" key="4">
    <source>
        <dbReference type="Pfam" id="PF07687"/>
    </source>
</evidence>
<dbReference type="GO" id="GO:0046872">
    <property type="term" value="F:metal ion binding"/>
    <property type="evidence" value="ECO:0007669"/>
    <property type="project" value="UniProtKB-KW"/>
</dbReference>
<dbReference type="RefSeq" id="WP_052603892.1">
    <property type="nucleotide sequence ID" value="NZ_JXYS01000001.1"/>
</dbReference>
<dbReference type="SUPFAM" id="SSF53187">
    <property type="entry name" value="Zn-dependent exopeptidases"/>
    <property type="match status" value="1"/>
</dbReference>
<gene>
    <name evidence="5" type="primary">dapE</name>
    <name evidence="5" type="ORF">AXFE_00510</name>
</gene>
<dbReference type="PATRIC" id="fig|1280514.3.peg.72"/>
<dbReference type="GO" id="GO:0009014">
    <property type="term" value="F:succinyl-diaminopimelate desuccinylase activity"/>
    <property type="evidence" value="ECO:0007669"/>
    <property type="project" value="UniProtKB-UniRule"/>
</dbReference>
<dbReference type="NCBIfam" id="TIGR01900">
    <property type="entry name" value="dapE-gram_pos"/>
    <property type="match status" value="1"/>
</dbReference>
<dbReference type="PANTHER" id="PTHR43808:SF31">
    <property type="entry name" value="N-ACETYL-L-CITRULLINE DEACETYLASE"/>
    <property type="match status" value="1"/>
</dbReference>
<accession>A0A0D8HME1</accession>
<dbReference type="GO" id="GO:0008777">
    <property type="term" value="F:acetylornithine deacetylase activity"/>
    <property type="evidence" value="ECO:0007669"/>
    <property type="project" value="TreeGrafter"/>
</dbReference>
<dbReference type="PANTHER" id="PTHR43808">
    <property type="entry name" value="ACETYLORNITHINE DEACETYLASE"/>
    <property type="match status" value="1"/>
</dbReference>
<feature type="domain" description="Peptidase M20 dimerisation" evidence="4">
    <location>
        <begin position="162"/>
        <end position="263"/>
    </location>
</feature>
<dbReference type="InterPro" id="IPR002933">
    <property type="entry name" value="Peptidase_M20"/>
</dbReference>
<dbReference type="Proteomes" id="UP000032360">
    <property type="component" value="Unassembled WGS sequence"/>
</dbReference>